<dbReference type="STRING" id="1123285.SAMN05660235_02289"/>
<organism evidence="1 2">
    <name type="scientific">Sporolituus thermophilus DSM 23256</name>
    <dbReference type="NCBI Taxonomy" id="1123285"/>
    <lineage>
        <taxon>Bacteria</taxon>
        <taxon>Bacillati</taxon>
        <taxon>Bacillota</taxon>
        <taxon>Negativicutes</taxon>
        <taxon>Selenomonadales</taxon>
        <taxon>Sporomusaceae</taxon>
        <taxon>Sporolituus</taxon>
    </lineage>
</organism>
<protein>
    <submittedName>
        <fullName evidence="1">TIGR02677 family protein</fullName>
    </submittedName>
</protein>
<dbReference type="NCBIfam" id="TIGR02677">
    <property type="entry name" value="TIGR02677 family protein"/>
    <property type="match status" value="1"/>
</dbReference>
<dbReference type="AlphaFoldDB" id="A0A1G7MT73"/>
<dbReference type="RefSeq" id="WP_093690979.1">
    <property type="nucleotide sequence ID" value="NZ_FNBU01000019.1"/>
</dbReference>
<evidence type="ECO:0000313" key="1">
    <source>
        <dbReference type="EMBL" id="SDF64851.1"/>
    </source>
</evidence>
<dbReference type="Proteomes" id="UP000243333">
    <property type="component" value="Unassembled WGS sequence"/>
</dbReference>
<dbReference type="InterPro" id="IPR013493">
    <property type="entry name" value="CHP02677"/>
</dbReference>
<proteinExistence type="predicted"/>
<dbReference type="EMBL" id="FNBU01000019">
    <property type="protein sequence ID" value="SDF64851.1"/>
    <property type="molecule type" value="Genomic_DNA"/>
</dbReference>
<dbReference type="Pfam" id="PF09660">
    <property type="entry name" value="DUF2397"/>
    <property type="match status" value="1"/>
</dbReference>
<accession>A0A1G7MT73</accession>
<evidence type="ECO:0000313" key="2">
    <source>
        <dbReference type="Proteomes" id="UP000243333"/>
    </source>
</evidence>
<sequence length="503" mass="58857">MNEQDLRPIVETSYLNRENSWRYRAILRYCFVQHERLHHYVYPEEIYQYLKASPFFADYTEDQLQQDLKQLVEWKNLIPRQETGRVHTIEDFKRKKFRYQCTPYTIEIERMVARLQQLGDSFGGSLEATLFERLLTALNRLLADGPSLPLEELFRAWDDLYGHFRSLVQNASDYLAHLKSDKVEEQMQTEAFIAYKSAFTQYLQNFILGMQRTASKIEAVLKKAPADTVKLIADRLAEYQLSIPRLDSQPSREEWVTLYLDQYASLAEWFLGRPNHPSELITLQNETTDTIRRIARFAQRISERHQAFRSRRHDYLYLAGWFARTEGLDDAHRLAAMLFGVPHSRHLYAQPRASEDFDRTVWDEAPTIVTTTPRLPGMRERSRPGALIDRRAEKEAALAEYIRAQHERERLIDQLIVDNKIVLSDLAEVDAHVRKTLLAWIARCMQREDRTIQTETGRRIRLVTAPGGRRIVLRSADGWLELPAFIIEFVDARPAMKAGEARG</sequence>
<gene>
    <name evidence="1" type="ORF">SAMN05660235_02289</name>
</gene>
<dbReference type="OrthoDB" id="1639410at2"/>
<reference evidence="2" key="1">
    <citation type="submission" date="2016-10" db="EMBL/GenBank/DDBJ databases">
        <authorList>
            <person name="Varghese N."/>
            <person name="Submissions S."/>
        </authorList>
    </citation>
    <scope>NUCLEOTIDE SEQUENCE [LARGE SCALE GENOMIC DNA]</scope>
    <source>
        <strain evidence="2">DSM 23256</strain>
    </source>
</reference>
<keyword evidence="2" id="KW-1185">Reference proteome</keyword>
<name>A0A1G7MT73_9FIRM</name>